<organism evidence="2 3">
    <name type="scientific">Pseudodesulfovibrio sediminis</name>
    <dbReference type="NCBI Taxonomy" id="2810563"/>
    <lineage>
        <taxon>Bacteria</taxon>
        <taxon>Pseudomonadati</taxon>
        <taxon>Thermodesulfobacteriota</taxon>
        <taxon>Desulfovibrionia</taxon>
        <taxon>Desulfovibrionales</taxon>
        <taxon>Desulfovibrionaceae</taxon>
    </lineage>
</organism>
<dbReference type="RefSeq" id="WP_229594916.1">
    <property type="nucleotide sequence ID" value="NZ_AP024485.1"/>
</dbReference>
<evidence type="ECO:0000256" key="1">
    <source>
        <dbReference type="SAM" id="MobiDB-lite"/>
    </source>
</evidence>
<protein>
    <submittedName>
        <fullName evidence="2">Uncharacterized protein</fullName>
    </submittedName>
</protein>
<accession>A0ABN6ESS5</accession>
<reference evidence="2" key="1">
    <citation type="journal article" date="2022" name="Arch. Microbiol.">
        <title>Pseudodesulfovibrio sediminis sp. nov., a mesophilic and neutrophilic sulfate-reducing bacterium isolated from sediment of a brackish lake.</title>
        <authorList>
            <person name="Takahashi A."/>
            <person name="Kojima H."/>
            <person name="Watanabe M."/>
            <person name="Fukui M."/>
        </authorList>
    </citation>
    <scope>NUCLEOTIDE SEQUENCE</scope>
    <source>
        <strain evidence="2">SF6</strain>
    </source>
</reference>
<dbReference type="EMBL" id="AP024485">
    <property type="protein sequence ID" value="BCS87928.1"/>
    <property type="molecule type" value="Genomic_DNA"/>
</dbReference>
<feature type="region of interest" description="Disordered" evidence="1">
    <location>
        <begin position="28"/>
        <end position="47"/>
    </location>
</feature>
<evidence type="ECO:0000313" key="3">
    <source>
        <dbReference type="Proteomes" id="UP001053296"/>
    </source>
</evidence>
<keyword evidence="3" id="KW-1185">Reference proteome</keyword>
<sequence length="204" mass="22300">MPTQPIDHTVQGYGYKQSRRTQSDVDFSLGADQSKNRHESGENQDANTRQFIQSILSNVPSRSAGSVSFREIVEQYTALQSDWNRAVCDDLAELGVKVTAPFRLMYDTAGSISVAGEHGDKDMINAYFTANPSRIETFGEAFRLGKLADIAENRLTPSEMGQSLQVEALSLWYASNMDISTLYQGGGLLLGSGGGIYKGLDIMV</sequence>
<proteinExistence type="predicted"/>
<name>A0ABN6ESS5_9BACT</name>
<evidence type="ECO:0000313" key="2">
    <source>
        <dbReference type="EMBL" id="BCS87928.1"/>
    </source>
</evidence>
<dbReference type="Proteomes" id="UP001053296">
    <property type="component" value="Chromosome"/>
</dbReference>
<gene>
    <name evidence="2" type="ORF">PSDVSF_11700</name>
</gene>